<dbReference type="InterPro" id="IPR003593">
    <property type="entry name" value="AAA+_ATPase"/>
</dbReference>
<dbReference type="RefSeq" id="WP_318596145.1">
    <property type="nucleotide sequence ID" value="NZ_JAWSTH010000010.1"/>
</dbReference>
<evidence type="ECO:0000256" key="9">
    <source>
        <dbReference type="ARBA" id="ARBA00023136"/>
    </source>
</evidence>
<evidence type="ECO:0000256" key="1">
    <source>
        <dbReference type="ARBA" id="ARBA00004202"/>
    </source>
</evidence>
<evidence type="ECO:0000256" key="2">
    <source>
        <dbReference type="ARBA" id="ARBA00005417"/>
    </source>
</evidence>
<keyword evidence="9" id="KW-0472">Membrane</keyword>
<gene>
    <name evidence="11" type="ORF">R7226_06045</name>
</gene>
<organism evidence="11 12">
    <name type="scientific">Conexibacter stalactiti</name>
    <dbReference type="NCBI Taxonomy" id="1940611"/>
    <lineage>
        <taxon>Bacteria</taxon>
        <taxon>Bacillati</taxon>
        <taxon>Actinomycetota</taxon>
        <taxon>Thermoleophilia</taxon>
        <taxon>Solirubrobacterales</taxon>
        <taxon>Conexibacteraceae</taxon>
        <taxon>Conexibacter</taxon>
    </lineage>
</organism>
<dbReference type="InterPro" id="IPR013563">
    <property type="entry name" value="Oligopep_ABC_C"/>
</dbReference>
<accession>A0ABU4HKN7</accession>
<keyword evidence="12" id="KW-1185">Reference proteome</keyword>
<feature type="domain" description="ABC transporter" evidence="10">
    <location>
        <begin position="15"/>
        <end position="261"/>
    </location>
</feature>
<protein>
    <submittedName>
        <fullName evidence="11">ABC transporter ATP-binding protein</fullName>
    </submittedName>
</protein>
<comment type="similarity">
    <text evidence="2">Belongs to the ABC transporter superfamily.</text>
</comment>
<evidence type="ECO:0000256" key="4">
    <source>
        <dbReference type="ARBA" id="ARBA00022475"/>
    </source>
</evidence>
<dbReference type="PROSITE" id="PS50893">
    <property type="entry name" value="ABC_TRANSPORTER_2"/>
    <property type="match status" value="1"/>
</dbReference>
<evidence type="ECO:0000256" key="8">
    <source>
        <dbReference type="ARBA" id="ARBA00022967"/>
    </source>
</evidence>
<dbReference type="InterPro" id="IPR017871">
    <property type="entry name" value="ABC_transporter-like_CS"/>
</dbReference>
<dbReference type="Pfam" id="PF08352">
    <property type="entry name" value="oligo_HPY"/>
    <property type="match status" value="1"/>
</dbReference>
<keyword evidence="3" id="KW-0813">Transport</keyword>
<dbReference type="Gene3D" id="3.40.50.300">
    <property type="entry name" value="P-loop containing nucleotide triphosphate hydrolases"/>
    <property type="match status" value="1"/>
</dbReference>
<evidence type="ECO:0000256" key="6">
    <source>
        <dbReference type="ARBA" id="ARBA00022741"/>
    </source>
</evidence>
<dbReference type="InterPro" id="IPR003439">
    <property type="entry name" value="ABC_transporter-like_ATP-bd"/>
</dbReference>
<proteinExistence type="inferred from homology"/>
<evidence type="ECO:0000313" key="12">
    <source>
        <dbReference type="Proteomes" id="UP001284601"/>
    </source>
</evidence>
<keyword evidence="5" id="KW-0997">Cell inner membrane</keyword>
<evidence type="ECO:0000259" key="10">
    <source>
        <dbReference type="PROSITE" id="PS50893"/>
    </source>
</evidence>
<evidence type="ECO:0000256" key="7">
    <source>
        <dbReference type="ARBA" id="ARBA00022840"/>
    </source>
</evidence>
<dbReference type="Pfam" id="PF00005">
    <property type="entry name" value="ABC_tran"/>
    <property type="match status" value="1"/>
</dbReference>
<evidence type="ECO:0000256" key="5">
    <source>
        <dbReference type="ARBA" id="ARBA00022519"/>
    </source>
</evidence>
<comment type="subcellular location">
    <subcellularLocation>
        <location evidence="1">Cell membrane</location>
        <topology evidence="1">Peripheral membrane protein</topology>
    </subcellularLocation>
</comment>
<dbReference type="PANTHER" id="PTHR43297:SF14">
    <property type="entry name" value="ATPASE AAA-TYPE CORE DOMAIN-CONTAINING PROTEIN"/>
    <property type="match status" value="1"/>
</dbReference>
<keyword evidence="4" id="KW-1003">Cell membrane</keyword>
<evidence type="ECO:0000313" key="11">
    <source>
        <dbReference type="EMBL" id="MDW5593886.1"/>
    </source>
</evidence>
<keyword evidence="7 11" id="KW-0067">ATP-binding</keyword>
<dbReference type="SUPFAM" id="SSF52540">
    <property type="entry name" value="P-loop containing nucleoside triphosphate hydrolases"/>
    <property type="match status" value="1"/>
</dbReference>
<dbReference type="PANTHER" id="PTHR43297">
    <property type="entry name" value="OLIGOPEPTIDE TRANSPORT ATP-BINDING PROTEIN APPD"/>
    <property type="match status" value="1"/>
</dbReference>
<dbReference type="CDD" id="cd03257">
    <property type="entry name" value="ABC_NikE_OppD_transporters"/>
    <property type="match status" value="1"/>
</dbReference>
<dbReference type="InterPro" id="IPR027417">
    <property type="entry name" value="P-loop_NTPase"/>
</dbReference>
<dbReference type="PROSITE" id="PS00211">
    <property type="entry name" value="ABC_TRANSPORTER_1"/>
    <property type="match status" value="1"/>
</dbReference>
<comment type="caution">
    <text evidence="11">The sequence shown here is derived from an EMBL/GenBank/DDBJ whole genome shotgun (WGS) entry which is preliminary data.</text>
</comment>
<dbReference type="GO" id="GO:0005524">
    <property type="term" value="F:ATP binding"/>
    <property type="evidence" value="ECO:0007669"/>
    <property type="project" value="UniProtKB-KW"/>
</dbReference>
<reference evidence="12" key="1">
    <citation type="submission" date="2023-07" db="EMBL/GenBank/DDBJ databases">
        <title>Conexibacter stalactiti sp. nov., isolated from stalactites in a lava cave and emended description of the genus Conexibacter.</title>
        <authorList>
            <person name="Lee S.D."/>
        </authorList>
    </citation>
    <scope>NUCLEOTIDE SEQUENCE [LARGE SCALE GENOMIC DNA]</scope>
    <source>
        <strain evidence="12">KCTC 39840</strain>
    </source>
</reference>
<dbReference type="InterPro" id="IPR050388">
    <property type="entry name" value="ABC_Ni/Peptide_Import"/>
</dbReference>
<evidence type="ECO:0000256" key="3">
    <source>
        <dbReference type="ARBA" id="ARBA00022448"/>
    </source>
</evidence>
<keyword evidence="6" id="KW-0547">Nucleotide-binding</keyword>
<dbReference type="SMART" id="SM00382">
    <property type="entry name" value="AAA"/>
    <property type="match status" value="1"/>
</dbReference>
<dbReference type="EMBL" id="JAWSTH010000010">
    <property type="protein sequence ID" value="MDW5593886.1"/>
    <property type="molecule type" value="Genomic_DNA"/>
</dbReference>
<name>A0ABU4HKN7_9ACTN</name>
<sequence length="307" mass="32704">MADATVTSATGTAVLSVDGLSVSYPAGGGRRTVVDDVGFELRRGEMLGLVGESGSGKSTTAMSVLGLIKPPGRVDSGSVLLDGVDLRALGGEQLRRRRWSEISLVPQGAMSALNPVMRVGAQIADVIEVHERRRASGRRIDELLASVGLPVRTARLYPHELSGGMKQRVCIAMAIALNPKVMVADEPTSALDVIVQKAVAETLKDVQQRLGMAVVIIGHDMALQAQLADRVGVMCRGRLVEIGPVRSIFRSPAHPYTRLLLQAVPSLRQREWYPAAATQALRDEALALVAARHPLAEVGPDHKAAMP</sequence>
<keyword evidence="8" id="KW-1278">Translocase</keyword>
<dbReference type="Proteomes" id="UP001284601">
    <property type="component" value="Unassembled WGS sequence"/>
</dbReference>